<organism evidence="2 3">
    <name type="scientific">Acinetobacter guillouiae</name>
    <name type="common">Acinetobacter genomosp. 11</name>
    <dbReference type="NCBI Taxonomy" id="106649"/>
    <lineage>
        <taxon>Bacteria</taxon>
        <taxon>Pseudomonadati</taxon>
        <taxon>Pseudomonadota</taxon>
        <taxon>Gammaproteobacteria</taxon>
        <taxon>Moraxellales</taxon>
        <taxon>Moraxellaceae</taxon>
        <taxon>Acinetobacter</taxon>
    </lineage>
</organism>
<dbReference type="InterPro" id="IPR013656">
    <property type="entry name" value="PAS_4"/>
</dbReference>
<dbReference type="SMART" id="SM00267">
    <property type="entry name" value="GGDEF"/>
    <property type="match status" value="1"/>
</dbReference>
<evidence type="ECO:0000313" key="3">
    <source>
        <dbReference type="Proteomes" id="UP000887320"/>
    </source>
</evidence>
<dbReference type="AlphaFoldDB" id="A0A8X8KGG9"/>
<gene>
    <name evidence="2" type="ORF">KW868_06175</name>
</gene>
<dbReference type="PANTHER" id="PTHR46663">
    <property type="entry name" value="DIGUANYLATE CYCLASE DGCT-RELATED"/>
    <property type="match status" value="1"/>
</dbReference>
<accession>A0A8X8KGG9</accession>
<dbReference type="InterPro" id="IPR043128">
    <property type="entry name" value="Rev_trsase/Diguanyl_cyclase"/>
</dbReference>
<dbReference type="InterPro" id="IPR052163">
    <property type="entry name" value="DGC-Regulatory_Protein"/>
</dbReference>
<protein>
    <submittedName>
        <fullName evidence="2">GGDEF domain-containing protein</fullName>
    </submittedName>
</protein>
<dbReference type="CDD" id="cd01949">
    <property type="entry name" value="GGDEF"/>
    <property type="match status" value="1"/>
</dbReference>
<dbReference type="Pfam" id="PF08448">
    <property type="entry name" value="PAS_4"/>
    <property type="match status" value="1"/>
</dbReference>
<dbReference type="PROSITE" id="PS50887">
    <property type="entry name" value="GGDEF"/>
    <property type="match status" value="1"/>
</dbReference>
<comment type="caution">
    <text evidence="2">The sequence shown here is derived from an EMBL/GenBank/DDBJ whole genome shotgun (WGS) entry which is preliminary data.</text>
</comment>
<evidence type="ECO:0000259" key="1">
    <source>
        <dbReference type="PROSITE" id="PS50887"/>
    </source>
</evidence>
<dbReference type="Gene3D" id="3.30.70.270">
    <property type="match status" value="1"/>
</dbReference>
<dbReference type="PANTHER" id="PTHR46663:SF2">
    <property type="entry name" value="GGDEF DOMAIN-CONTAINING PROTEIN"/>
    <property type="match status" value="1"/>
</dbReference>
<dbReference type="InterPro" id="IPR029787">
    <property type="entry name" value="Nucleotide_cyclase"/>
</dbReference>
<reference evidence="2" key="1">
    <citation type="submission" date="2021-07" db="EMBL/GenBank/DDBJ databases">
        <authorList>
            <person name="Fernandez M."/>
            <person name="Pereira P."/>
            <person name="Torres Tejerizo G.A."/>
            <person name="Gonzalez P."/>
            <person name="Agostini E."/>
        </authorList>
    </citation>
    <scope>NUCLEOTIDE SEQUENCE</scope>
    <source>
        <strain evidence="2">SFC 500-1A</strain>
    </source>
</reference>
<dbReference type="InterPro" id="IPR000160">
    <property type="entry name" value="GGDEF_dom"/>
</dbReference>
<evidence type="ECO:0000313" key="2">
    <source>
        <dbReference type="EMBL" id="MCF0264057.1"/>
    </source>
</evidence>
<proteinExistence type="predicted"/>
<dbReference type="SUPFAM" id="SSF55073">
    <property type="entry name" value="Nucleotide cyclase"/>
    <property type="match status" value="1"/>
</dbReference>
<dbReference type="Proteomes" id="UP000887320">
    <property type="component" value="Unassembled WGS sequence"/>
</dbReference>
<sequence>MEQMDLTIFDLSPIAMWLQDFSGIKKIFDEWTAQGISDIKQHLLEDTSRLKPCLAAIRTIHINKSTLILYEADDLAEILEKFPEMHTENTELLHIQFFSALWNKETDCSIQVVNLSCKGKKIDIQLRANILTDAKQSWDRVLLTTEDISQCQNARRIAESLFLHSPTALWVKDYSKIKSLFNQLVANNVTDLDQYIQQNPDFLFLCFENIRSVGVNQALLDLFNADNEQHFYQHLNHIFRENYQQNFHKQLLHLWNDHHQLKRECEYQSINGDLLHVLEQFVIFPDSKHNWDTVQIAFTDLTERKKLEDHLQHASKHDQLTQLYNRTFFIGEIQRLQSQKFNSLSCMYLDINGLKRVNDLQGHHVGDLLIQRFAHLLKKSTIKTPYSVSRIGGDEFVILMPESNHLHIETLLKIIQQELEIDRLNNPQHPIHVAIGYATTSHYKKIDDLLKKADQIMYQDKQAYYLLNTD</sequence>
<feature type="domain" description="GGDEF" evidence="1">
    <location>
        <begin position="342"/>
        <end position="470"/>
    </location>
</feature>
<dbReference type="EMBL" id="JAHWXT010000001">
    <property type="protein sequence ID" value="MCF0264057.1"/>
    <property type="molecule type" value="Genomic_DNA"/>
</dbReference>
<dbReference type="InterPro" id="IPR035965">
    <property type="entry name" value="PAS-like_dom_sf"/>
</dbReference>
<dbReference type="Gene3D" id="3.30.450.20">
    <property type="entry name" value="PAS domain"/>
    <property type="match status" value="1"/>
</dbReference>
<dbReference type="NCBIfam" id="TIGR00254">
    <property type="entry name" value="GGDEF"/>
    <property type="match status" value="1"/>
</dbReference>
<name>A0A8X8KGG9_ACIGI</name>
<dbReference type="Pfam" id="PF00990">
    <property type="entry name" value="GGDEF"/>
    <property type="match status" value="1"/>
</dbReference>
<dbReference type="SUPFAM" id="SSF55785">
    <property type="entry name" value="PYP-like sensor domain (PAS domain)"/>
    <property type="match status" value="1"/>
</dbReference>